<dbReference type="AlphaFoldDB" id="A0AAD3XMH2"/>
<dbReference type="EMBL" id="BSYO01000009">
    <property type="protein sequence ID" value="GMH09765.1"/>
    <property type="molecule type" value="Genomic_DNA"/>
</dbReference>
<keyword evidence="1" id="KW-0732">Signal</keyword>
<dbReference type="Proteomes" id="UP001279734">
    <property type="component" value="Unassembled WGS sequence"/>
</dbReference>
<feature type="chain" id="PRO_5042166625" description="Secreted protein" evidence="1">
    <location>
        <begin position="18"/>
        <end position="76"/>
    </location>
</feature>
<reference evidence="2" key="1">
    <citation type="submission" date="2023-05" db="EMBL/GenBank/DDBJ databases">
        <title>Nepenthes gracilis genome sequencing.</title>
        <authorList>
            <person name="Fukushima K."/>
        </authorList>
    </citation>
    <scope>NUCLEOTIDE SEQUENCE</scope>
    <source>
        <strain evidence="2">SING2019-196</strain>
    </source>
</reference>
<protein>
    <recommendedName>
        <fullName evidence="4">Secreted protein</fullName>
    </recommendedName>
</protein>
<proteinExistence type="predicted"/>
<evidence type="ECO:0000313" key="2">
    <source>
        <dbReference type="EMBL" id="GMH09765.1"/>
    </source>
</evidence>
<evidence type="ECO:0000313" key="3">
    <source>
        <dbReference type="Proteomes" id="UP001279734"/>
    </source>
</evidence>
<accession>A0AAD3XMH2</accession>
<evidence type="ECO:0008006" key="4">
    <source>
        <dbReference type="Google" id="ProtNLM"/>
    </source>
</evidence>
<feature type="signal peptide" evidence="1">
    <location>
        <begin position="1"/>
        <end position="17"/>
    </location>
</feature>
<name>A0AAD3XMH2_NEPGR</name>
<gene>
    <name evidence="2" type="ORF">Nepgr_011606</name>
</gene>
<evidence type="ECO:0000256" key="1">
    <source>
        <dbReference type="SAM" id="SignalP"/>
    </source>
</evidence>
<sequence>MLFLLQLAILHYRIGSAVVCRMRIPSLCRKMDGGPCIILDLCSKWGWCADGSAIFAGPEVLKQDEMAAGAALLLMV</sequence>
<keyword evidence="3" id="KW-1185">Reference proteome</keyword>
<organism evidence="2 3">
    <name type="scientific">Nepenthes gracilis</name>
    <name type="common">Slender pitcher plant</name>
    <dbReference type="NCBI Taxonomy" id="150966"/>
    <lineage>
        <taxon>Eukaryota</taxon>
        <taxon>Viridiplantae</taxon>
        <taxon>Streptophyta</taxon>
        <taxon>Embryophyta</taxon>
        <taxon>Tracheophyta</taxon>
        <taxon>Spermatophyta</taxon>
        <taxon>Magnoliopsida</taxon>
        <taxon>eudicotyledons</taxon>
        <taxon>Gunneridae</taxon>
        <taxon>Pentapetalae</taxon>
        <taxon>Caryophyllales</taxon>
        <taxon>Nepenthaceae</taxon>
        <taxon>Nepenthes</taxon>
    </lineage>
</organism>
<comment type="caution">
    <text evidence="2">The sequence shown here is derived from an EMBL/GenBank/DDBJ whole genome shotgun (WGS) entry which is preliminary data.</text>
</comment>